<keyword evidence="4" id="KW-0808">Transferase</keyword>
<feature type="compositionally biased region" description="Polar residues" evidence="9">
    <location>
        <begin position="63"/>
        <end position="73"/>
    </location>
</feature>
<dbReference type="GO" id="GO:0005634">
    <property type="term" value="C:nucleus"/>
    <property type="evidence" value="ECO:0007669"/>
    <property type="project" value="TreeGrafter"/>
</dbReference>
<dbReference type="InterPro" id="IPR007356">
    <property type="entry name" value="tRNA_m1G_MeTrfase_euk"/>
</dbReference>
<evidence type="ECO:0000256" key="5">
    <source>
        <dbReference type="ARBA" id="ARBA00022691"/>
    </source>
</evidence>
<keyword evidence="5" id="KW-0949">S-adenosyl-L-methionine</keyword>
<evidence type="ECO:0000256" key="2">
    <source>
        <dbReference type="ARBA" id="ARBA00020451"/>
    </source>
</evidence>
<evidence type="ECO:0000256" key="7">
    <source>
        <dbReference type="ARBA" id="ARBA00032166"/>
    </source>
</evidence>
<dbReference type="PANTHER" id="PTHR13563">
    <property type="entry name" value="TRNA (GUANINE-9-) METHYLTRANSFERASE"/>
    <property type="match status" value="1"/>
</dbReference>
<feature type="region of interest" description="Disordered" evidence="9">
    <location>
        <begin position="27"/>
        <end position="73"/>
    </location>
</feature>
<feature type="region of interest" description="Disordered" evidence="9">
    <location>
        <begin position="307"/>
        <end position="326"/>
    </location>
</feature>
<dbReference type="GO" id="GO:0000049">
    <property type="term" value="F:tRNA binding"/>
    <property type="evidence" value="ECO:0007669"/>
    <property type="project" value="TreeGrafter"/>
</dbReference>
<evidence type="ECO:0000313" key="12">
    <source>
        <dbReference type="Proteomes" id="UP000799441"/>
    </source>
</evidence>
<evidence type="ECO:0000256" key="9">
    <source>
        <dbReference type="SAM" id="MobiDB-lite"/>
    </source>
</evidence>
<dbReference type="AlphaFoldDB" id="A0A9P4ULD5"/>
<sequence>MSKNQVKKLIKKQEWEAKREDRKVIRKEKLLAKRERRRMRRAEEDSAAAAEPSSTANTSSTTNGPQKQKQSKSSVTLPITIVIDCNFDELMRDNERLSLAAQITRAYSDNKAAPYRAHLTISSFSGKLRERFEGPLAGMYKKWRGVRFLEEDFVQTAEKAKEWMSIVDQKNVNKLESVFAFASADPKTVHEAKGGTAQPGPLDANLVSQGEIVYLSSESSETLTELKPYSTYIIGGLVDKNREKGICHKRASEAGVRTARLPIGDFMDMQSRKVLATNHVNEILIKWLESGDWGDAFFRVIPKRKGGKLKTDGFSKNEADEEDEAE</sequence>
<gene>
    <name evidence="11" type="ORF">K431DRAFT_201010</name>
</gene>
<dbReference type="InterPro" id="IPR028564">
    <property type="entry name" value="MT_TRM10-typ"/>
</dbReference>
<evidence type="ECO:0000256" key="1">
    <source>
        <dbReference type="ARBA" id="ARBA00012797"/>
    </source>
</evidence>
<dbReference type="GO" id="GO:0002939">
    <property type="term" value="P:tRNA N1-guanine methylation"/>
    <property type="evidence" value="ECO:0007669"/>
    <property type="project" value="TreeGrafter"/>
</dbReference>
<comment type="catalytic activity">
    <reaction evidence="8">
        <text>guanosine(9) in tRNA + S-adenosyl-L-methionine = N(1)-methylguanosine(9) in tRNA + S-adenosyl-L-homocysteine + H(+)</text>
        <dbReference type="Rhea" id="RHEA:43156"/>
        <dbReference type="Rhea" id="RHEA-COMP:10367"/>
        <dbReference type="Rhea" id="RHEA-COMP:10368"/>
        <dbReference type="ChEBI" id="CHEBI:15378"/>
        <dbReference type="ChEBI" id="CHEBI:57856"/>
        <dbReference type="ChEBI" id="CHEBI:59789"/>
        <dbReference type="ChEBI" id="CHEBI:73542"/>
        <dbReference type="ChEBI" id="CHEBI:74269"/>
        <dbReference type="EC" id="2.1.1.221"/>
    </reaction>
</comment>
<dbReference type="PANTHER" id="PTHR13563:SF13">
    <property type="entry name" value="TRNA METHYLTRANSFERASE 10 HOMOLOG A"/>
    <property type="match status" value="1"/>
</dbReference>
<evidence type="ECO:0000313" key="11">
    <source>
        <dbReference type="EMBL" id="KAF2717211.1"/>
    </source>
</evidence>
<dbReference type="OrthoDB" id="278300at2759"/>
<evidence type="ECO:0000256" key="3">
    <source>
        <dbReference type="ARBA" id="ARBA00022603"/>
    </source>
</evidence>
<evidence type="ECO:0000256" key="4">
    <source>
        <dbReference type="ARBA" id="ARBA00022679"/>
    </source>
</evidence>
<keyword evidence="12" id="KW-1185">Reference proteome</keyword>
<dbReference type="PROSITE" id="PS51675">
    <property type="entry name" value="SAM_MT_TRM10"/>
    <property type="match status" value="1"/>
</dbReference>
<evidence type="ECO:0000256" key="6">
    <source>
        <dbReference type="ARBA" id="ARBA00031792"/>
    </source>
</evidence>
<keyword evidence="3" id="KW-0489">Methyltransferase</keyword>
<protein>
    <recommendedName>
        <fullName evidence="2">tRNA (guanine(9)-N1)-methyltransferase</fullName>
        <ecNumber evidence="1">2.1.1.221</ecNumber>
    </recommendedName>
    <alternativeName>
        <fullName evidence="7">tRNA methyltransferase 10</fullName>
    </alternativeName>
    <alternativeName>
        <fullName evidence="6">tRNA(m1G9)-methyltransferase</fullName>
    </alternativeName>
</protein>
<comment type="caution">
    <text evidence="11">The sequence shown here is derived from an EMBL/GenBank/DDBJ whole genome shotgun (WGS) entry which is preliminary data.</text>
</comment>
<feature type="compositionally biased region" description="Low complexity" evidence="9">
    <location>
        <begin position="47"/>
        <end position="62"/>
    </location>
</feature>
<reference evidence="11" key="1">
    <citation type="journal article" date="2020" name="Stud. Mycol.">
        <title>101 Dothideomycetes genomes: a test case for predicting lifestyles and emergence of pathogens.</title>
        <authorList>
            <person name="Haridas S."/>
            <person name="Albert R."/>
            <person name="Binder M."/>
            <person name="Bloem J."/>
            <person name="Labutti K."/>
            <person name="Salamov A."/>
            <person name="Andreopoulos B."/>
            <person name="Baker S."/>
            <person name="Barry K."/>
            <person name="Bills G."/>
            <person name="Bluhm B."/>
            <person name="Cannon C."/>
            <person name="Castanera R."/>
            <person name="Culley D."/>
            <person name="Daum C."/>
            <person name="Ezra D."/>
            <person name="Gonzalez J."/>
            <person name="Henrissat B."/>
            <person name="Kuo A."/>
            <person name="Liang C."/>
            <person name="Lipzen A."/>
            <person name="Lutzoni F."/>
            <person name="Magnuson J."/>
            <person name="Mondo S."/>
            <person name="Nolan M."/>
            <person name="Ohm R."/>
            <person name="Pangilinan J."/>
            <person name="Park H.-J."/>
            <person name="Ramirez L."/>
            <person name="Alfaro M."/>
            <person name="Sun H."/>
            <person name="Tritt A."/>
            <person name="Yoshinaga Y."/>
            <person name="Zwiers L.-H."/>
            <person name="Turgeon B."/>
            <person name="Goodwin S."/>
            <person name="Spatafora J."/>
            <person name="Crous P."/>
            <person name="Grigoriev I."/>
        </authorList>
    </citation>
    <scope>NUCLEOTIDE SEQUENCE</scope>
    <source>
        <strain evidence="11">CBS 116435</strain>
    </source>
</reference>
<dbReference type="EMBL" id="MU003849">
    <property type="protein sequence ID" value="KAF2717211.1"/>
    <property type="molecule type" value="Genomic_DNA"/>
</dbReference>
<evidence type="ECO:0000256" key="8">
    <source>
        <dbReference type="ARBA" id="ARBA00048434"/>
    </source>
</evidence>
<feature type="compositionally biased region" description="Basic and acidic residues" evidence="9">
    <location>
        <begin position="309"/>
        <end position="318"/>
    </location>
</feature>
<organism evidence="11 12">
    <name type="scientific">Polychaeton citri CBS 116435</name>
    <dbReference type="NCBI Taxonomy" id="1314669"/>
    <lineage>
        <taxon>Eukaryota</taxon>
        <taxon>Fungi</taxon>
        <taxon>Dikarya</taxon>
        <taxon>Ascomycota</taxon>
        <taxon>Pezizomycotina</taxon>
        <taxon>Dothideomycetes</taxon>
        <taxon>Dothideomycetidae</taxon>
        <taxon>Capnodiales</taxon>
        <taxon>Capnodiaceae</taxon>
        <taxon>Polychaeton</taxon>
    </lineage>
</organism>
<dbReference type="Proteomes" id="UP000799441">
    <property type="component" value="Unassembled WGS sequence"/>
</dbReference>
<name>A0A9P4ULD5_9PEZI</name>
<dbReference type="GO" id="GO:0052905">
    <property type="term" value="F:tRNA (guanosine(9)-N1)-methyltransferase activity"/>
    <property type="evidence" value="ECO:0007669"/>
    <property type="project" value="UniProtKB-EC"/>
</dbReference>
<dbReference type="InterPro" id="IPR038459">
    <property type="entry name" value="MT_TRM10-typ_sf"/>
</dbReference>
<accession>A0A9P4ULD5</accession>
<proteinExistence type="predicted"/>
<feature type="domain" description="SAM-dependent MTase TRM10-type" evidence="10">
    <location>
        <begin position="66"/>
        <end position="308"/>
    </location>
</feature>
<dbReference type="CDD" id="cd18089">
    <property type="entry name" value="SPOUT_Trm10-like"/>
    <property type="match status" value="1"/>
</dbReference>
<evidence type="ECO:0000259" key="10">
    <source>
        <dbReference type="PROSITE" id="PS51675"/>
    </source>
</evidence>
<feature type="non-terminal residue" evidence="11">
    <location>
        <position position="326"/>
    </location>
</feature>
<dbReference type="EC" id="2.1.1.221" evidence="1"/>
<dbReference type="Gene3D" id="3.40.1280.30">
    <property type="match status" value="1"/>
</dbReference>